<comment type="caution">
    <text evidence="1">The sequence shown here is derived from an EMBL/GenBank/DDBJ whole genome shotgun (WGS) entry which is preliminary data.</text>
</comment>
<evidence type="ECO:0000313" key="2">
    <source>
        <dbReference type="Proteomes" id="UP000828251"/>
    </source>
</evidence>
<evidence type="ECO:0000313" key="1">
    <source>
        <dbReference type="EMBL" id="KAH1107869.1"/>
    </source>
</evidence>
<dbReference type="EMBL" id="JAIQCV010000004">
    <property type="protein sequence ID" value="KAH1107869.1"/>
    <property type="molecule type" value="Genomic_DNA"/>
</dbReference>
<accession>A0A9D3W2T4</accession>
<sequence length="77" mass="8530">MVLQKITKFWMGREDASGKETANGMAGYEHITTTPKFKRCKVLAIWDFPPGCGRGAVSNLGLHRQIAVDQSSRGKYS</sequence>
<proteinExistence type="predicted"/>
<reference evidence="1 2" key="1">
    <citation type="journal article" date="2021" name="Plant Biotechnol. J.">
        <title>Multi-omics assisted identification of the key and species-specific regulatory components of drought-tolerant mechanisms in Gossypium stocksii.</title>
        <authorList>
            <person name="Yu D."/>
            <person name="Ke L."/>
            <person name="Zhang D."/>
            <person name="Wu Y."/>
            <person name="Sun Y."/>
            <person name="Mei J."/>
            <person name="Sun J."/>
            <person name="Sun Y."/>
        </authorList>
    </citation>
    <scope>NUCLEOTIDE SEQUENCE [LARGE SCALE GENOMIC DNA]</scope>
    <source>
        <strain evidence="2">cv. E1</strain>
        <tissue evidence="1">Leaf</tissue>
    </source>
</reference>
<protein>
    <submittedName>
        <fullName evidence="1">Uncharacterized protein</fullName>
    </submittedName>
</protein>
<dbReference type="AlphaFoldDB" id="A0A9D3W2T4"/>
<keyword evidence="2" id="KW-1185">Reference proteome</keyword>
<dbReference type="Proteomes" id="UP000828251">
    <property type="component" value="Unassembled WGS sequence"/>
</dbReference>
<gene>
    <name evidence="1" type="ORF">J1N35_011637</name>
</gene>
<name>A0A9D3W2T4_9ROSI</name>
<organism evidence="1 2">
    <name type="scientific">Gossypium stocksii</name>
    <dbReference type="NCBI Taxonomy" id="47602"/>
    <lineage>
        <taxon>Eukaryota</taxon>
        <taxon>Viridiplantae</taxon>
        <taxon>Streptophyta</taxon>
        <taxon>Embryophyta</taxon>
        <taxon>Tracheophyta</taxon>
        <taxon>Spermatophyta</taxon>
        <taxon>Magnoliopsida</taxon>
        <taxon>eudicotyledons</taxon>
        <taxon>Gunneridae</taxon>
        <taxon>Pentapetalae</taxon>
        <taxon>rosids</taxon>
        <taxon>malvids</taxon>
        <taxon>Malvales</taxon>
        <taxon>Malvaceae</taxon>
        <taxon>Malvoideae</taxon>
        <taxon>Gossypium</taxon>
    </lineage>
</organism>